<evidence type="ECO:0000313" key="2">
    <source>
        <dbReference type="EMBL" id="KAL2826756.1"/>
    </source>
</evidence>
<sequence>MQHIDPMPHSLADSDEDEICYTPSAATRTSSAEAHTHLHSPFDPPPNYAITSSSAASAPTSAVAPHPNATFIIRDRSTGLVIALKDGELGLHPDEKSPSSGGHITSYEHQHGRGSHWHCVENEDFWLGFRSSVSKQYIGHNNKKENNKWRFIAKADQHRGWEYFCAREHPEGGHVLLVKHYDGFRAMKVGGKDGRELLVVDRKEGGTPFDFIKIR</sequence>
<evidence type="ECO:0000313" key="3">
    <source>
        <dbReference type="Proteomes" id="UP001610446"/>
    </source>
</evidence>
<dbReference type="Proteomes" id="UP001610446">
    <property type="component" value="Unassembled WGS sequence"/>
</dbReference>
<dbReference type="PANTHER" id="PTHR39697">
    <property type="entry name" value="RICIN B LECTIN DOMAIN-CONTAINING PROTEIN-RELATED"/>
    <property type="match status" value="1"/>
</dbReference>
<dbReference type="EMBL" id="JBFXLU010000426">
    <property type="protein sequence ID" value="KAL2826756.1"/>
    <property type="molecule type" value="Genomic_DNA"/>
</dbReference>
<reference evidence="2 3" key="1">
    <citation type="submission" date="2024-07" db="EMBL/GenBank/DDBJ databases">
        <title>Section-level genome sequencing and comparative genomics of Aspergillus sections Usti and Cavernicolus.</title>
        <authorList>
            <consortium name="Lawrence Berkeley National Laboratory"/>
            <person name="Nybo J.L."/>
            <person name="Vesth T.C."/>
            <person name="Theobald S."/>
            <person name="Frisvad J.C."/>
            <person name="Larsen T.O."/>
            <person name="Kjaerboelling I."/>
            <person name="Rothschild-Mancinelli K."/>
            <person name="Lyhne E.K."/>
            <person name="Kogle M.E."/>
            <person name="Barry K."/>
            <person name="Clum A."/>
            <person name="Na H."/>
            <person name="Ledsgaard L."/>
            <person name="Lin J."/>
            <person name="Lipzen A."/>
            <person name="Kuo A."/>
            <person name="Riley R."/>
            <person name="Mondo S."/>
            <person name="Labutti K."/>
            <person name="Haridas S."/>
            <person name="Pangalinan J."/>
            <person name="Salamov A.A."/>
            <person name="Simmons B.A."/>
            <person name="Magnuson J.K."/>
            <person name="Chen J."/>
            <person name="Drula E."/>
            <person name="Henrissat B."/>
            <person name="Wiebenga A."/>
            <person name="Lubbers R.J."/>
            <person name="Gomes A.C."/>
            <person name="Makela M.R."/>
            <person name="Stajich J."/>
            <person name="Grigoriev I.V."/>
            <person name="Mortensen U.H."/>
            <person name="De Vries R.P."/>
            <person name="Baker S.E."/>
            <person name="Andersen M.R."/>
        </authorList>
    </citation>
    <scope>NUCLEOTIDE SEQUENCE [LARGE SCALE GENOMIC DNA]</scope>
    <source>
        <strain evidence="2 3">CBS 123904</strain>
    </source>
</reference>
<organism evidence="2 3">
    <name type="scientific">Aspergillus pseudoustus</name>
    <dbReference type="NCBI Taxonomy" id="1810923"/>
    <lineage>
        <taxon>Eukaryota</taxon>
        <taxon>Fungi</taxon>
        <taxon>Dikarya</taxon>
        <taxon>Ascomycota</taxon>
        <taxon>Pezizomycotina</taxon>
        <taxon>Eurotiomycetes</taxon>
        <taxon>Eurotiomycetidae</taxon>
        <taxon>Eurotiales</taxon>
        <taxon>Aspergillaceae</taxon>
        <taxon>Aspergillus</taxon>
        <taxon>Aspergillus subgen. Nidulantes</taxon>
    </lineage>
</organism>
<evidence type="ECO:0000256" key="1">
    <source>
        <dbReference type="SAM" id="MobiDB-lite"/>
    </source>
</evidence>
<gene>
    <name evidence="2" type="ORF">BJY01DRAFT_229559</name>
</gene>
<accession>A0ABR4IG66</accession>
<protein>
    <recommendedName>
        <fullName evidence="4">Ricin B lectin domain-containing protein</fullName>
    </recommendedName>
</protein>
<keyword evidence="3" id="KW-1185">Reference proteome</keyword>
<proteinExistence type="predicted"/>
<dbReference type="PANTHER" id="PTHR39697:SF2">
    <property type="entry name" value="CYANOVIRIN-N DOMAIN-CONTAINING PROTEIN"/>
    <property type="match status" value="1"/>
</dbReference>
<comment type="caution">
    <text evidence="2">The sequence shown here is derived from an EMBL/GenBank/DDBJ whole genome shotgun (WGS) entry which is preliminary data.</text>
</comment>
<name>A0ABR4IG66_9EURO</name>
<feature type="region of interest" description="Disordered" evidence="1">
    <location>
        <begin position="26"/>
        <end position="53"/>
    </location>
</feature>
<evidence type="ECO:0008006" key="4">
    <source>
        <dbReference type="Google" id="ProtNLM"/>
    </source>
</evidence>